<feature type="transmembrane region" description="Helical" evidence="1">
    <location>
        <begin position="91"/>
        <end position="111"/>
    </location>
</feature>
<keyword evidence="3" id="KW-1185">Reference proteome</keyword>
<evidence type="ECO:0000256" key="1">
    <source>
        <dbReference type="SAM" id="Phobius"/>
    </source>
</evidence>
<dbReference type="EMBL" id="BOSE01000003">
    <property type="protein sequence ID" value="GIP16608.1"/>
    <property type="molecule type" value="Genomic_DNA"/>
</dbReference>
<organism evidence="2 3">
    <name type="scientific">Paenibacillus montaniterrae</name>
    <dbReference type="NCBI Taxonomy" id="429341"/>
    <lineage>
        <taxon>Bacteria</taxon>
        <taxon>Bacillati</taxon>
        <taxon>Bacillota</taxon>
        <taxon>Bacilli</taxon>
        <taxon>Bacillales</taxon>
        <taxon>Paenibacillaceae</taxon>
        <taxon>Paenibacillus</taxon>
    </lineage>
</organism>
<feature type="transmembrane region" description="Helical" evidence="1">
    <location>
        <begin position="117"/>
        <end position="139"/>
    </location>
</feature>
<keyword evidence="1" id="KW-0472">Membrane</keyword>
<evidence type="ECO:0000313" key="2">
    <source>
        <dbReference type="EMBL" id="GIP16608.1"/>
    </source>
</evidence>
<keyword evidence="1" id="KW-0812">Transmembrane</keyword>
<dbReference type="Proteomes" id="UP000683139">
    <property type="component" value="Unassembled WGS sequence"/>
</dbReference>
<proteinExistence type="predicted"/>
<accession>A0A919YTJ7</accession>
<sequence>MYEWLDYVIVAGQFLFSLTAAAMLLSLLPARASSALLYQRLWSWRKREPSSRLLRLLFLKREELLESERALMLASCGFELTVLGYSVYRRLLMLLCYLLLFSLAAGANYGLWQLNMAAGSAVAAAAAALIMLHTDMYWLKLYRELRAVAITREIYAISHQLLYFEDSNLHIHNKLRRCLPYSKLLRRDLETLLAEWYQDPADALQTLKRKIGTPEGISFVESIDALRQQHEAGFYELLRAHLRDYKERLELAKESRKEVSSYVLYVIAGIPILYTFQVFLYPWVQEVNKLMSSMN</sequence>
<name>A0A919YTJ7_9BACL</name>
<dbReference type="AlphaFoldDB" id="A0A919YTJ7"/>
<keyword evidence="1" id="KW-1133">Transmembrane helix</keyword>
<reference evidence="2" key="1">
    <citation type="submission" date="2021-03" db="EMBL/GenBank/DDBJ databases">
        <title>Antimicrobial resistance genes in bacteria isolated from Japanese honey, and their potential for conferring macrolide and lincosamide resistance in the American foulbrood pathogen Paenibacillus larvae.</title>
        <authorList>
            <person name="Okamoto M."/>
            <person name="Kumagai M."/>
            <person name="Kanamori H."/>
            <person name="Takamatsu D."/>
        </authorList>
    </citation>
    <scope>NUCLEOTIDE SEQUENCE</scope>
    <source>
        <strain evidence="2">J40TS1</strain>
    </source>
</reference>
<protein>
    <submittedName>
        <fullName evidence="2">Uncharacterized protein</fullName>
    </submittedName>
</protein>
<feature type="transmembrane region" description="Helical" evidence="1">
    <location>
        <begin position="14"/>
        <end position="38"/>
    </location>
</feature>
<dbReference type="RefSeq" id="WP_213514981.1">
    <property type="nucleotide sequence ID" value="NZ_BOSE01000003.1"/>
</dbReference>
<comment type="caution">
    <text evidence="2">The sequence shown here is derived from an EMBL/GenBank/DDBJ whole genome shotgun (WGS) entry which is preliminary data.</text>
</comment>
<feature type="transmembrane region" description="Helical" evidence="1">
    <location>
        <begin position="262"/>
        <end position="284"/>
    </location>
</feature>
<gene>
    <name evidence="2" type="ORF">J40TS1_22500</name>
</gene>
<evidence type="ECO:0000313" key="3">
    <source>
        <dbReference type="Proteomes" id="UP000683139"/>
    </source>
</evidence>